<keyword evidence="3" id="KW-1185">Reference proteome</keyword>
<feature type="non-terminal residue" evidence="2">
    <location>
        <position position="68"/>
    </location>
</feature>
<dbReference type="OrthoDB" id="6627636at2759"/>
<evidence type="ECO:0000313" key="2">
    <source>
        <dbReference type="EMBL" id="CAB0015330.1"/>
    </source>
</evidence>
<keyword evidence="1" id="KW-1133">Transmembrane helix</keyword>
<protein>
    <submittedName>
        <fullName evidence="2">Uncharacterized protein</fullName>
    </submittedName>
</protein>
<reference evidence="2 3" key="1">
    <citation type="submission" date="2020-02" db="EMBL/GenBank/DDBJ databases">
        <authorList>
            <person name="Ferguson B K."/>
        </authorList>
    </citation>
    <scope>NUCLEOTIDE SEQUENCE [LARGE SCALE GENOMIC DNA]</scope>
</reference>
<dbReference type="AlphaFoldDB" id="A0A6H5HEY6"/>
<proteinExistence type="predicted"/>
<name>A0A6H5HEY6_9HEMI</name>
<dbReference type="Proteomes" id="UP000479000">
    <property type="component" value="Unassembled WGS sequence"/>
</dbReference>
<accession>A0A6H5HEY6</accession>
<evidence type="ECO:0000313" key="3">
    <source>
        <dbReference type="Proteomes" id="UP000479000"/>
    </source>
</evidence>
<gene>
    <name evidence="2" type="ORF">NTEN_LOCUS19670</name>
</gene>
<feature type="transmembrane region" description="Helical" evidence="1">
    <location>
        <begin position="6"/>
        <end position="27"/>
    </location>
</feature>
<sequence length="68" mass="7896">MAALLIIKLIKVKLMFLLPLIVGVTTAKKILLKALLFLFPALTHLFKLCAYYHHHHTKLSHHYHHHHG</sequence>
<dbReference type="EMBL" id="CADCXU010028915">
    <property type="protein sequence ID" value="CAB0015330.1"/>
    <property type="molecule type" value="Genomic_DNA"/>
</dbReference>
<keyword evidence="1" id="KW-0472">Membrane</keyword>
<evidence type="ECO:0000256" key="1">
    <source>
        <dbReference type="SAM" id="Phobius"/>
    </source>
</evidence>
<organism evidence="2 3">
    <name type="scientific">Nesidiocoris tenuis</name>
    <dbReference type="NCBI Taxonomy" id="355587"/>
    <lineage>
        <taxon>Eukaryota</taxon>
        <taxon>Metazoa</taxon>
        <taxon>Ecdysozoa</taxon>
        <taxon>Arthropoda</taxon>
        <taxon>Hexapoda</taxon>
        <taxon>Insecta</taxon>
        <taxon>Pterygota</taxon>
        <taxon>Neoptera</taxon>
        <taxon>Paraneoptera</taxon>
        <taxon>Hemiptera</taxon>
        <taxon>Heteroptera</taxon>
        <taxon>Panheteroptera</taxon>
        <taxon>Cimicomorpha</taxon>
        <taxon>Miridae</taxon>
        <taxon>Dicyphina</taxon>
        <taxon>Nesidiocoris</taxon>
    </lineage>
</organism>
<keyword evidence="1" id="KW-0812">Transmembrane</keyword>